<reference evidence="2" key="1">
    <citation type="submission" date="2021-02" db="EMBL/GenBank/DDBJ databases">
        <authorList>
            <person name="Nieuwenhuis M."/>
            <person name="Van De Peppel L.J.J."/>
        </authorList>
    </citation>
    <scope>NUCLEOTIDE SEQUENCE</scope>
    <source>
        <strain evidence="2">D49</strain>
    </source>
</reference>
<gene>
    <name evidence="2" type="ORF">H0H81_011051</name>
</gene>
<dbReference type="Proteomes" id="UP000717328">
    <property type="component" value="Unassembled WGS sequence"/>
</dbReference>
<keyword evidence="3" id="KW-1185">Reference proteome</keyword>
<name>A0A9P7K8D4_9AGAR</name>
<reference evidence="2" key="2">
    <citation type="submission" date="2021-10" db="EMBL/GenBank/DDBJ databases">
        <title>Phylogenomics reveals ancestral predisposition of the termite-cultivated fungus Termitomyces towards a domesticated lifestyle.</title>
        <authorList>
            <person name="Auxier B."/>
            <person name="Grum-Grzhimaylo A."/>
            <person name="Cardenas M.E."/>
            <person name="Lodge J.D."/>
            <person name="Laessoe T."/>
            <person name="Pedersen O."/>
            <person name="Smith M.E."/>
            <person name="Kuyper T.W."/>
            <person name="Franco-Molano E.A."/>
            <person name="Baroni T.J."/>
            <person name="Aanen D.K."/>
        </authorList>
    </citation>
    <scope>NUCLEOTIDE SEQUENCE</scope>
    <source>
        <strain evidence="2">D49</strain>
    </source>
</reference>
<evidence type="ECO:0000256" key="1">
    <source>
        <dbReference type="SAM" id="MobiDB-lite"/>
    </source>
</evidence>
<evidence type="ECO:0000313" key="2">
    <source>
        <dbReference type="EMBL" id="KAG5638671.1"/>
    </source>
</evidence>
<sequence length="136" mass="14921">MDPKGIGKRLASSSPDAGDRKAKRPSSTTQSLESSAAVSGCFKSPLVLFSDRSEGNLADWSDFRNIGHLRQRVKSPDGALVIHNFAHSGDTVEDDLESQLERMYKSLPTAQSLKNPDRTLFGEHMNTTRTFGHETS</sequence>
<accession>A0A9P7K8D4</accession>
<dbReference type="OrthoDB" id="1600564at2759"/>
<comment type="caution">
    <text evidence="2">The sequence shown here is derived from an EMBL/GenBank/DDBJ whole genome shotgun (WGS) entry which is preliminary data.</text>
</comment>
<dbReference type="EMBL" id="JABCKI010005750">
    <property type="protein sequence ID" value="KAG5638671.1"/>
    <property type="molecule type" value="Genomic_DNA"/>
</dbReference>
<feature type="compositionally biased region" description="Polar residues" evidence="1">
    <location>
        <begin position="25"/>
        <end position="37"/>
    </location>
</feature>
<proteinExistence type="predicted"/>
<protein>
    <submittedName>
        <fullName evidence="2">Uncharacterized protein</fullName>
    </submittedName>
</protein>
<evidence type="ECO:0000313" key="3">
    <source>
        <dbReference type="Proteomes" id="UP000717328"/>
    </source>
</evidence>
<dbReference type="AlphaFoldDB" id="A0A9P7K8D4"/>
<organism evidence="2 3">
    <name type="scientific">Sphagnurus paluster</name>
    <dbReference type="NCBI Taxonomy" id="117069"/>
    <lineage>
        <taxon>Eukaryota</taxon>
        <taxon>Fungi</taxon>
        <taxon>Dikarya</taxon>
        <taxon>Basidiomycota</taxon>
        <taxon>Agaricomycotina</taxon>
        <taxon>Agaricomycetes</taxon>
        <taxon>Agaricomycetidae</taxon>
        <taxon>Agaricales</taxon>
        <taxon>Tricholomatineae</taxon>
        <taxon>Lyophyllaceae</taxon>
        <taxon>Sphagnurus</taxon>
    </lineage>
</organism>
<feature type="region of interest" description="Disordered" evidence="1">
    <location>
        <begin position="1"/>
        <end position="37"/>
    </location>
</feature>